<dbReference type="Proteomes" id="UP000288082">
    <property type="component" value="Unassembled WGS sequence"/>
</dbReference>
<organism evidence="1 2">
    <name type="scientific">Thermus scotoductus</name>
    <dbReference type="NCBI Taxonomy" id="37636"/>
    <lineage>
        <taxon>Bacteria</taxon>
        <taxon>Thermotogati</taxon>
        <taxon>Deinococcota</taxon>
        <taxon>Deinococci</taxon>
        <taxon>Thermales</taxon>
        <taxon>Thermaceae</taxon>
        <taxon>Thermus</taxon>
    </lineage>
</organism>
<dbReference type="AlphaFoldDB" id="A0A430R7D6"/>
<evidence type="ECO:0000313" key="1">
    <source>
        <dbReference type="EMBL" id="RTH03267.1"/>
    </source>
</evidence>
<dbReference type="Gene3D" id="3.40.1350.20">
    <property type="match status" value="1"/>
</dbReference>
<dbReference type="RefSeq" id="WP_172957849.1">
    <property type="nucleotide sequence ID" value="NZ_PELM01000142.1"/>
</dbReference>
<sequence length="90" mass="9729">MVDAAQRLAELDGILTDLLGEAHLLGELPQAYRLVPLPLDEPEVAAKALAWAREAPNPEGWPPVYALFLQGRPVRLLLPGREVEIGAQAA</sequence>
<comment type="caution">
    <text evidence="1">The sequence shown here is derived from an EMBL/GenBank/DDBJ whole genome shotgun (WGS) entry which is preliminary data.</text>
</comment>
<accession>A0A430R7D6</accession>
<reference evidence="1 2" key="1">
    <citation type="journal article" date="2019" name="Extremophiles">
        <title>Biogeography of thermophiles and predominance of Thermus scotoductus in domestic water heaters.</title>
        <authorList>
            <person name="Wilpiszeski R.L."/>
            <person name="Zhang Z."/>
            <person name="House C.H."/>
        </authorList>
    </citation>
    <scope>NUCLEOTIDE SEQUENCE [LARGE SCALE GENOMIC DNA]</scope>
    <source>
        <strain evidence="1 2">38_S38</strain>
    </source>
</reference>
<proteinExistence type="predicted"/>
<dbReference type="Pfam" id="PF18882">
    <property type="entry name" value="DUF5647"/>
    <property type="match status" value="1"/>
</dbReference>
<protein>
    <submittedName>
        <fullName evidence="1">Uncharacterized protein</fullName>
    </submittedName>
</protein>
<dbReference type="InterPro" id="IPR043707">
    <property type="entry name" value="DUF5647"/>
</dbReference>
<name>A0A430R7D6_THESC</name>
<gene>
    <name evidence="1" type="ORF">CSW50_05560</name>
</gene>
<dbReference type="SUPFAM" id="SSF160761">
    <property type="entry name" value="TTHC002-like"/>
    <property type="match status" value="1"/>
</dbReference>
<dbReference type="InterPro" id="IPR037262">
    <property type="entry name" value="TTHC002-like"/>
</dbReference>
<dbReference type="EMBL" id="PELM01000142">
    <property type="protein sequence ID" value="RTH03267.1"/>
    <property type="molecule type" value="Genomic_DNA"/>
</dbReference>
<evidence type="ECO:0000313" key="2">
    <source>
        <dbReference type="Proteomes" id="UP000288082"/>
    </source>
</evidence>